<name>A0A167MWG1_9HYPO</name>
<keyword evidence="1" id="KW-0677">Repeat</keyword>
<dbReference type="AlphaFoldDB" id="A0A167MWG1"/>
<dbReference type="Proteomes" id="UP000076874">
    <property type="component" value="Unassembled WGS sequence"/>
</dbReference>
<reference evidence="4 5" key="1">
    <citation type="journal article" date="2016" name="Genome Biol. Evol.">
        <title>Divergent and convergent evolution of fungal pathogenicity.</title>
        <authorList>
            <person name="Shang Y."/>
            <person name="Xiao G."/>
            <person name="Zheng P."/>
            <person name="Cen K."/>
            <person name="Zhan S."/>
            <person name="Wang C."/>
        </authorList>
    </citation>
    <scope>NUCLEOTIDE SEQUENCE [LARGE SCALE GENOMIC DNA]</scope>
    <source>
        <strain evidence="4 5">RCEF 264</strain>
    </source>
</reference>
<dbReference type="OrthoDB" id="2110130at2759"/>
<keyword evidence="5" id="KW-1185">Reference proteome</keyword>
<dbReference type="InterPro" id="IPR027417">
    <property type="entry name" value="P-loop_NTPase"/>
</dbReference>
<proteinExistence type="predicted"/>
<evidence type="ECO:0000313" key="5">
    <source>
        <dbReference type="Proteomes" id="UP000076874"/>
    </source>
</evidence>
<protein>
    <recommendedName>
        <fullName evidence="3">ABC transporter domain-containing protein</fullName>
    </recommendedName>
</protein>
<dbReference type="GO" id="GO:0005524">
    <property type="term" value="F:ATP binding"/>
    <property type="evidence" value="ECO:0007669"/>
    <property type="project" value="InterPro"/>
</dbReference>
<dbReference type="GO" id="GO:0016887">
    <property type="term" value="F:ATP hydrolysis activity"/>
    <property type="evidence" value="ECO:0007669"/>
    <property type="project" value="InterPro"/>
</dbReference>
<dbReference type="STRING" id="1081102.A0A167MWG1"/>
<evidence type="ECO:0000256" key="1">
    <source>
        <dbReference type="ARBA" id="ARBA00022737"/>
    </source>
</evidence>
<feature type="domain" description="ABC transporter" evidence="3">
    <location>
        <begin position="79"/>
        <end position="136"/>
    </location>
</feature>
<dbReference type="EMBL" id="AZHD01000022">
    <property type="protein sequence ID" value="OAA54836.1"/>
    <property type="molecule type" value="Genomic_DNA"/>
</dbReference>
<evidence type="ECO:0000259" key="3">
    <source>
        <dbReference type="Pfam" id="PF00005"/>
    </source>
</evidence>
<organism evidence="4 5">
    <name type="scientific">Niveomyces insectorum RCEF 264</name>
    <dbReference type="NCBI Taxonomy" id="1081102"/>
    <lineage>
        <taxon>Eukaryota</taxon>
        <taxon>Fungi</taxon>
        <taxon>Dikarya</taxon>
        <taxon>Ascomycota</taxon>
        <taxon>Pezizomycotina</taxon>
        <taxon>Sordariomycetes</taxon>
        <taxon>Hypocreomycetidae</taxon>
        <taxon>Hypocreales</taxon>
        <taxon>Cordycipitaceae</taxon>
        <taxon>Niveomyces</taxon>
    </lineage>
</organism>
<feature type="region of interest" description="Disordered" evidence="2">
    <location>
        <begin position="127"/>
        <end position="150"/>
    </location>
</feature>
<dbReference type="SUPFAM" id="SSF52540">
    <property type="entry name" value="P-loop containing nucleoside triphosphate hydrolases"/>
    <property type="match status" value="1"/>
</dbReference>
<evidence type="ECO:0000256" key="2">
    <source>
        <dbReference type="SAM" id="MobiDB-lite"/>
    </source>
</evidence>
<sequence length="173" mass="18330">MTSMTADVVSSILVSCKQTRFQIETPNYRELDIEGLNVTVTAGPPAGAPSLAAPGKAKAKSKAKGKARAAARNDGVDILSDATLRLKAGQRYALIGRNGTGKSTLLRAIADKLIPGMPEETRVALLQQQADDDSDRRAGGTAADDPANRRTMLEEVIERATAKSVLEQEIQGE</sequence>
<comment type="caution">
    <text evidence="4">The sequence shown here is derived from an EMBL/GenBank/DDBJ whole genome shotgun (WGS) entry which is preliminary data.</text>
</comment>
<dbReference type="InterPro" id="IPR003439">
    <property type="entry name" value="ABC_transporter-like_ATP-bd"/>
</dbReference>
<dbReference type="PANTHER" id="PTHR19211">
    <property type="entry name" value="ATP-BINDING TRANSPORT PROTEIN-RELATED"/>
    <property type="match status" value="1"/>
</dbReference>
<dbReference type="Gene3D" id="3.40.50.300">
    <property type="entry name" value="P-loop containing nucleotide triphosphate hydrolases"/>
    <property type="match status" value="1"/>
</dbReference>
<gene>
    <name evidence="4" type="ORF">SPI_08707</name>
</gene>
<accession>A0A167MWG1</accession>
<dbReference type="InterPro" id="IPR050611">
    <property type="entry name" value="ABCF"/>
</dbReference>
<dbReference type="Pfam" id="PF00005">
    <property type="entry name" value="ABC_tran"/>
    <property type="match status" value="1"/>
</dbReference>
<evidence type="ECO:0000313" key="4">
    <source>
        <dbReference type="EMBL" id="OAA54836.1"/>
    </source>
</evidence>
<dbReference type="PANTHER" id="PTHR19211:SF135">
    <property type="entry name" value="ATPASE, PUTATIVE (AFU_ORTHOLOGUE AFUA_1G16440)-RELATED"/>
    <property type="match status" value="1"/>
</dbReference>